<dbReference type="InterPro" id="IPR029026">
    <property type="entry name" value="tRNA_m1G_MTases_N"/>
</dbReference>
<dbReference type="Proteomes" id="UP001595907">
    <property type="component" value="Unassembled WGS sequence"/>
</dbReference>
<comment type="function">
    <text evidence="8 10">Specifically methylates the N3 position of the uracil ring of uridine 1498 (m3U1498) in 16S rRNA. Acts on the fully assembled 30S ribosomal subunit.</text>
</comment>
<evidence type="ECO:0000256" key="1">
    <source>
        <dbReference type="ARBA" id="ARBA00004496"/>
    </source>
</evidence>
<evidence type="ECO:0000256" key="10">
    <source>
        <dbReference type="PIRNR" id="PIRNR015601"/>
    </source>
</evidence>
<evidence type="ECO:0000256" key="3">
    <source>
        <dbReference type="ARBA" id="ARBA00022490"/>
    </source>
</evidence>
<dbReference type="CDD" id="cd18084">
    <property type="entry name" value="RsmE-like"/>
    <property type="match status" value="1"/>
</dbReference>
<evidence type="ECO:0000256" key="2">
    <source>
        <dbReference type="ARBA" id="ARBA00005528"/>
    </source>
</evidence>
<comment type="subcellular location">
    <subcellularLocation>
        <location evidence="1 10">Cytoplasm</location>
    </subcellularLocation>
</comment>
<sequence>MQLPFFYTTPLNNATPIVVLDEETSKHIVMVLRMQNGRNLKLTDGLGHVYTATIVDAHKKKCSVQILETRVVPKPTKQICIAVSLVKNNSRFEWFLEKATEMGVQQIVPLLCTRTEKQHFKYERMNGILISAMLQSQQAWLPQLLPPQHFETFVQQALDGYKFIAHCEPSQKTSLRSWLDQHQFLTTQHYATMLIGPEGDFTPDEISLAIRQQYLPVALGETRLRTETAAMVAAALLCVH</sequence>
<evidence type="ECO:0000313" key="13">
    <source>
        <dbReference type="EMBL" id="MFC4263363.1"/>
    </source>
</evidence>
<evidence type="ECO:0000259" key="12">
    <source>
        <dbReference type="Pfam" id="PF20260"/>
    </source>
</evidence>
<dbReference type="Gene3D" id="3.40.1280.10">
    <property type="match status" value="1"/>
</dbReference>
<keyword evidence="6 10" id="KW-0808">Transferase</keyword>
<evidence type="ECO:0000259" key="11">
    <source>
        <dbReference type="Pfam" id="PF04452"/>
    </source>
</evidence>
<evidence type="ECO:0000256" key="8">
    <source>
        <dbReference type="ARBA" id="ARBA00025699"/>
    </source>
</evidence>
<gene>
    <name evidence="13" type="ORF">ACFOWM_10765</name>
</gene>
<evidence type="ECO:0000313" key="14">
    <source>
        <dbReference type="Proteomes" id="UP001595907"/>
    </source>
</evidence>
<organism evidence="13 14">
    <name type="scientific">Ferruginibacter yonginensis</name>
    <dbReference type="NCBI Taxonomy" id="1310416"/>
    <lineage>
        <taxon>Bacteria</taxon>
        <taxon>Pseudomonadati</taxon>
        <taxon>Bacteroidota</taxon>
        <taxon>Chitinophagia</taxon>
        <taxon>Chitinophagales</taxon>
        <taxon>Chitinophagaceae</taxon>
        <taxon>Ferruginibacter</taxon>
    </lineage>
</organism>
<keyword evidence="7 10" id="KW-0949">S-adenosyl-L-methionine</keyword>
<evidence type="ECO:0000256" key="9">
    <source>
        <dbReference type="ARBA" id="ARBA00047944"/>
    </source>
</evidence>
<dbReference type="SUPFAM" id="SSF75217">
    <property type="entry name" value="alpha/beta knot"/>
    <property type="match status" value="1"/>
</dbReference>
<keyword evidence="4 10" id="KW-0698">rRNA processing</keyword>
<dbReference type="GO" id="GO:0008168">
    <property type="term" value="F:methyltransferase activity"/>
    <property type="evidence" value="ECO:0007669"/>
    <property type="project" value="UniProtKB-KW"/>
</dbReference>
<dbReference type="PANTHER" id="PTHR30027">
    <property type="entry name" value="RIBOSOMAL RNA SMALL SUBUNIT METHYLTRANSFERASE E"/>
    <property type="match status" value="1"/>
</dbReference>
<dbReference type="Pfam" id="PF04452">
    <property type="entry name" value="Methyltrans_RNA"/>
    <property type="match status" value="1"/>
</dbReference>
<dbReference type="PANTHER" id="PTHR30027:SF3">
    <property type="entry name" value="16S RRNA (URACIL(1498)-N(3))-METHYLTRANSFERASE"/>
    <property type="match status" value="1"/>
</dbReference>
<reference evidence="14" key="1">
    <citation type="journal article" date="2019" name="Int. J. Syst. Evol. Microbiol.">
        <title>The Global Catalogue of Microorganisms (GCM) 10K type strain sequencing project: providing services to taxonomists for standard genome sequencing and annotation.</title>
        <authorList>
            <consortium name="The Broad Institute Genomics Platform"/>
            <consortium name="The Broad Institute Genome Sequencing Center for Infectious Disease"/>
            <person name="Wu L."/>
            <person name="Ma J."/>
        </authorList>
    </citation>
    <scope>NUCLEOTIDE SEQUENCE [LARGE SCALE GENOMIC DNA]</scope>
    <source>
        <strain evidence="14">CECT 8289</strain>
    </source>
</reference>
<dbReference type="EMBL" id="JBHSCZ010000002">
    <property type="protein sequence ID" value="MFC4263363.1"/>
    <property type="molecule type" value="Genomic_DNA"/>
</dbReference>
<keyword evidence="3 10" id="KW-0963">Cytoplasm</keyword>
<dbReference type="GO" id="GO:0032259">
    <property type="term" value="P:methylation"/>
    <property type="evidence" value="ECO:0007669"/>
    <property type="project" value="UniProtKB-KW"/>
</dbReference>
<comment type="similarity">
    <text evidence="2 10">Belongs to the RNA methyltransferase RsmE family.</text>
</comment>
<accession>A0ABV8QUL5</accession>
<keyword evidence="14" id="KW-1185">Reference proteome</keyword>
<dbReference type="Pfam" id="PF20260">
    <property type="entry name" value="PUA_4"/>
    <property type="match status" value="1"/>
</dbReference>
<keyword evidence="5 10" id="KW-0489">Methyltransferase</keyword>
<evidence type="ECO:0000256" key="7">
    <source>
        <dbReference type="ARBA" id="ARBA00022691"/>
    </source>
</evidence>
<evidence type="ECO:0000256" key="6">
    <source>
        <dbReference type="ARBA" id="ARBA00022679"/>
    </source>
</evidence>
<dbReference type="NCBIfam" id="TIGR00046">
    <property type="entry name" value="RsmE family RNA methyltransferase"/>
    <property type="match status" value="1"/>
</dbReference>
<dbReference type="InterPro" id="IPR046887">
    <property type="entry name" value="RsmE_PUA-like"/>
</dbReference>
<comment type="caution">
    <text evidence="13">The sequence shown here is derived from an EMBL/GenBank/DDBJ whole genome shotgun (WGS) entry which is preliminary data.</text>
</comment>
<proteinExistence type="inferred from homology"/>
<feature type="domain" description="Ribosomal RNA small subunit methyltransferase E PUA-like" evidence="12">
    <location>
        <begin position="20"/>
        <end position="67"/>
    </location>
</feature>
<comment type="catalytic activity">
    <reaction evidence="9 10">
        <text>uridine(1498) in 16S rRNA + S-adenosyl-L-methionine = N(3)-methyluridine(1498) in 16S rRNA + S-adenosyl-L-homocysteine + H(+)</text>
        <dbReference type="Rhea" id="RHEA:42920"/>
        <dbReference type="Rhea" id="RHEA-COMP:10283"/>
        <dbReference type="Rhea" id="RHEA-COMP:10284"/>
        <dbReference type="ChEBI" id="CHEBI:15378"/>
        <dbReference type="ChEBI" id="CHEBI:57856"/>
        <dbReference type="ChEBI" id="CHEBI:59789"/>
        <dbReference type="ChEBI" id="CHEBI:65315"/>
        <dbReference type="ChEBI" id="CHEBI:74502"/>
        <dbReference type="EC" id="2.1.1.193"/>
    </reaction>
</comment>
<dbReference type="Gene3D" id="2.40.240.20">
    <property type="entry name" value="Hypothetical PUA domain-like, domain 1"/>
    <property type="match status" value="1"/>
</dbReference>
<evidence type="ECO:0000256" key="5">
    <source>
        <dbReference type="ARBA" id="ARBA00022603"/>
    </source>
</evidence>
<feature type="domain" description="Ribosomal RNA small subunit methyltransferase E methyltransferase" evidence="11">
    <location>
        <begin position="75"/>
        <end position="237"/>
    </location>
</feature>
<dbReference type="EC" id="2.1.1.193" evidence="10"/>
<evidence type="ECO:0000256" key="4">
    <source>
        <dbReference type="ARBA" id="ARBA00022552"/>
    </source>
</evidence>
<dbReference type="InterPro" id="IPR006700">
    <property type="entry name" value="RsmE"/>
</dbReference>
<dbReference type="InterPro" id="IPR029028">
    <property type="entry name" value="Alpha/beta_knot_MTases"/>
</dbReference>
<dbReference type="SUPFAM" id="SSF88697">
    <property type="entry name" value="PUA domain-like"/>
    <property type="match status" value="1"/>
</dbReference>
<dbReference type="PIRSF" id="PIRSF015601">
    <property type="entry name" value="MTase_slr0722"/>
    <property type="match status" value="1"/>
</dbReference>
<name>A0ABV8QUL5_9BACT</name>
<protein>
    <recommendedName>
        <fullName evidence="10">Ribosomal RNA small subunit methyltransferase E</fullName>
        <ecNumber evidence="10">2.1.1.193</ecNumber>
    </recommendedName>
</protein>
<dbReference type="InterPro" id="IPR015947">
    <property type="entry name" value="PUA-like_sf"/>
</dbReference>
<dbReference type="InterPro" id="IPR046886">
    <property type="entry name" value="RsmE_MTase_dom"/>
</dbReference>
<dbReference type="RefSeq" id="WP_379709815.1">
    <property type="nucleotide sequence ID" value="NZ_JBHSCZ010000002.1"/>
</dbReference>